<organism evidence="1 2">
    <name type="scientific">Anaerosporomusa subterranea</name>
    <dbReference type="NCBI Taxonomy" id="1794912"/>
    <lineage>
        <taxon>Bacteria</taxon>
        <taxon>Bacillati</taxon>
        <taxon>Bacillota</taxon>
        <taxon>Negativicutes</taxon>
        <taxon>Acetonemataceae</taxon>
        <taxon>Anaerosporomusa</taxon>
    </lineage>
</organism>
<sequence>MEIVQLSRGMKQDVIEQIKRYFAAERDEAISDFQAENLLNFILATIGPAIYNQAIEDAYTVMNEKTEELFGLQKRSR</sequence>
<name>A0A154BQ00_ANASB</name>
<evidence type="ECO:0000313" key="2">
    <source>
        <dbReference type="Proteomes" id="UP000076268"/>
    </source>
</evidence>
<protein>
    <recommendedName>
        <fullName evidence="3">DUF2164 domain-containing protein</fullName>
    </recommendedName>
</protein>
<keyword evidence="2" id="KW-1185">Reference proteome</keyword>
<dbReference type="RefSeq" id="WP_066240620.1">
    <property type="nucleotide sequence ID" value="NZ_LSGP01000017.1"/>
</dbReference>
<dbReference type="InterPro" id="IPR018680">
    <property type="entry name" value="DUF2164"/>
</dbReference>
<comment type="caution">
    <text evidence="1">The sequence shown here is derived from an EMBL/GenBank/DDBJ whole genome shotgun (WGS) entry which is preliminary data.</text>
</comment>
<dbReference type="Pfam" id="PF09932">
    <property type="entry name" value="DUF2164"/>
    <property type="match status" value="1"/>
</dbReference>
<proteinExistence type="predicted"/>
<dbReference type="EMBL" id="LSGP01000017">
    <property type="protein sequence ID" value="KYZ75979.1"/>
    <property type="molecule type" value="Genomic_DNA"/>
</dbReference>
<dbReference type="OrthoDB" id="573733at2"/>
<gene>
    <name evidence="1" type="ORF">AXX12_05940</name>
</gene>
<evidence type="ECO:0008006" key="3">
    <source>
        <dbReference type="Google" id="ProtNLM"/>
    </source>
</evidence>
<accession>A0A154BQ00</accession>
<dbReference type="AlphaFoldDB" id="A0A154BQ00"/>
<reference evidence="1 2" key="1">
    <citation type="submission" date="2016-02" db="EMBL/GenBank/DDBJ databases">
        <title>Anaerosporomusa subterraneum gen. nov., sp. nov., a spore-forming obligate anaerobe isolated from saprolite.</title>
        <authorList>
            <person name="Choi J.K."/>
            <person name="Shah M."/>
            <person name="Yee N."/>
        </authorList>
    </citation>
    <scope>NUCLEOTIDE SEQUENCE [LARGE SCALE GENOMIC DNA]</scope>
    <source>
        <strain evidence="1 2">RU4</strain>
    </source>
</reference>
<dbReference type="STRING" id="1794912.AXX12_05940"/>
<dbReference type="Proteomes" id="UP000076268">
    <property type="component" value="Unassembled WGS sequence"/>
</dbReference>
<evidence type="ECO:0000313" key="1">
    <source>
        <dbReference type="EMBL" id="KYZ75979.1"/>
    </source>
</evidence>